<reference evidence="1 2" key="1">
    <citation type="submission" date="2011-07" db="EMBL/GenBank/DDBJ databases">
        <title>The Genome Sequence of Prevotella oulorum F0390.</title>
        <authorList>
            <consortium name="The Broad Institute Genome Sequencing Platform"/>
            <consortium name="The Broad Institute Genome Sequencing Center for Infectious Disease"/>
            <person name="Earl A."/>
            <person name="Ward D."/>
            <person name="Feldgarden M."/>
            <person name="Gevers D."/>
            <person name="Izard J."/>
            <person name="Ganesan A."/>
            <person name="Baranova O.V."/>
            <person name="Blanton J.M."/>
            <person name="Tanner A.C."/>
            <person name="Dewhirst F.E."/>
            <person name="Young S.K."/>
            <person name="Zeng Q."/>
            <person name="Gargeya S."/>
            <person name="Fitzgerald M."/>
            <person name="Haas B."/>
            <person name="Abouelleil A."/>
            <person name="Alvarado L."/>
            <person name="Arachchi H.M."/>
            <person name="Berlin A."/>
            <person name="Brown A."/>
            <person name="Chapman S.B."/>
            <person name="Chen Z."/>
            <person name="Dunbar C."/>
            <person name="Freedman E."/>
            <person name="Gearin G."/>
            <person name="Gellesch M."/>
            <person name="Goldberg J."/>
            <person name="Griggs A."/>
            <person name="Gujja S."/>
            <person name="Heiman D."/>
            <person name="Howarth C."/>
            <person name="Larson L."/>
            <person name="Lui A."/>
            <person name="MacDonald P.J.P."/>
            <person name="Mehta T."/>
            <person name="Montmayeur A."/>
            <person name="Murphy C."/>
            <person name="Neiman D."/>
            <person name="Pearson M."/>
            <person name="Priest M."/>
            <person name="Roberts A."/>
            <person name="Saif S."/>
            <person name="Shea T."/>
            <person name="Shenoy N."/>
            <person name="Sisk P."/>
            <person name="Stolte C."/>
            <person name="Sykes S."/>
            <person name="Wortman J."/>
            <person name="Nusbaum C."/>
            <person name="Birren B."/>
        </authorList>
    </citation>
    <scope>NUCLEOTIDE SEQUENCE [LARGE SCALE GENOMIC DNA]</scope>
    <source>
        <strain evidence="1 2">F0390</strain>
    </source>
</reference>
<dbReference type="HOGENOM" id="CLU_3409924_0_0_10"/>
<organism evidence="1 2">
    <name type="scientific">Segatella oulorum F0390</name>
    <dbReference type="NCBI Taxonomy" id="702438"/>
    <lineage>
        <taxon>Bacteria</taxon>
        <taxon>Pseudomonadati</taxon>
        <taxon>Bacteroidota</taxon>
        <taxon>Bacteroidia</taxon>
        <taxon>Bacteroidales</taxon>
        <taxon>Prevotellaceae</taxon>
        <taxon>Segatella</taxon>
    </lineage>
</organism>
<accession>G1WEN6</accession>
<evidence type="ECO:0000313" key="1">
    <source>
        <dbReference type="EMBL" id="EGV28886.1"/>
    </source>
</evidence>
<dbReference type="Proteomes" id="UP000005141">
    <property type="component" value="Unassembled WGS sequence"/>
</dbReference>
<gene>
    <name evidence="1" type="ORF">HMPREF9431_02323</name>
</gene>
<protein>
    <submittedName>
        <fullName evidence="1">Uncharacterized protein</fullName>
    </submittedName>
</protein>
<dbReference type="AlphaFoldDB" id="G1WEN6"/>
<sequence length="29" mass="3381">MLFVLKSLGVLTKTFIFVQYSELQSCEKQ</sequence>
<dbReference type="EMBL" id="ADGI01000066">
    <property type="protein sequence ID" value="EGV28886.1"/>
    <property type="molecule type" value="Genomic_DNA"/>
</dbReference>
<comment type="caution">
    <text evidence="1">The sequence shown here is derived from an EMBL/GenBank/DDBJ whole genome shotgun (WGS) entry which is preliminary data.</text>
</comment>
<name>G1WEN6_9BACT</name>
<keyword evidence="2" id="KW-1185">Reference proteome</keyword>
<evidence type="ECO:0000313" key="2">
    <source>
        <dbReference type="Proteomes" id="UP000005141"/>
    </source>
</evidence>
<proteinExistence type="predicted"/>